<dbReference type="CDD" id="cd00712">
    <property type="entry name" value="AsnB"/>
    <property type="match status" value="1"/>
</dbReference>
<dbReference type="InterPro" id="IPR051786">
    <property type="entry name" value="ASN_synthetase/amidase"/>
</dbReference>
<keyword evidence="4" id="KW-0547">Nucleotide-binding</keyword>
<dbReference type="InterPro" id="IPR014729">
    <property type="entry name" value="Rossmann-like_a/b/a_fold"/>
</dbReference>
<gene>
    <name evidence="9" type="primary">asnB</name>
    <name evidence="9" type="ORF">V6X73_06500</name>
</gene>
<dbReference type="SUPFAM" id="SSF52402">
    <property type="entry name" value="Adenine nucleotide alpha hydrolases-like"/>
    <property type="match status" value="1"/>
</dbReference>
<dbReference type="Gene3D" id="3.60.20.10">
    <property type="entry name" value="Glutamine Phosphoribosylpyrophosphate, subunit 1, domain 1"/>
    <property type="match status" value="1"/>
</dbReference>
<name>A0ABV3TCM7_9GAMM</name>
<dbReference type="InterPro" id="IPR006426">
    <property type="entry name" value="Asn_synth_AEB"/>
</dbReference>
<comment type="pathway">
    <text evidence="1">Amino-acid biosynthesis; L-asparagine biosynthesis; L-asparagine from L-aspartate (L-Gln route): step 1/1.</text>
</comment>
<evidence type="ECO:0000256" key="4">
    <source>
        <dbReference type="ARBA" id="ARBA00022741"/>
    </source>
</evidence>
<dbReference type="PROSITE" id="PS51278">
    <property type="entry name" value="GATASE_TYPE_2"/>
    <property type="match status" value="1"/>
</dbReference>
<evidence type="ECO:0000256" key="6">
    <source>
        <dbReference type="ARBA" id="ARBA00022962"/>
    </source>
</evidence>
<organism evidence="9 10">
    <name type="scientific">Spiribacter pallidus</name>
    <dbReference type="NCBI Taxonomy" id="1987936"/>
    <lineage>
        <taxon>Bacteria</taxon>
        <taxon>Pseudomonadati</taxon>
        <taxon>Pseudomonadota</taxon>
        <taxon>Gammaproteobacteria</taxon>
        <taxon>Chromatiales</taxon>
        <taxon>Ectothiorhodospiraceae</taxon>
        <taxon>Spiribacter</taxon>
    </lineage>
</organism>
<accession>A0ABV3TCM7</accession>
<dbReference type="PIRSF" id="PIRSF001589">
    <property type="entry name" value="Asn_synthetase_glu-h"/>
    <property type="match status" value="1"/>
</dbReference>
<comment type="similarity">
    <text evidence="2">Belongs to the asparagine synthetase family.</text>
</comment>
<evidence type="ECO:0000313" key="9">
    <source>
        <dbReference type="EMBL" id="MEX0469372.1"/>
    </source>
</evidence>
<sequence>MCGIAGLYNTPSPEALQPMLQAISSRGPDDGDILVEWENGICLGHKRLSIIDLSAGGRQPMTDASGRFSITYNGEIYNHLELRRELQELGHSFRTRTDTEVVLSAYRHWGQDCLRRLRGMFALAILDRGPDYGGSWLGGQKVPDSPYLFLARDRFGIKPLVYTQTGRGFAFASELKALLASGLVQRTVRPEAVVEYLSYGAVSQPGTILKGVYQLEPGTAVYVSQDGFVSTPSRYWDLSWGMEANRDALETLAYPDLVQKTRSLLEEATQNHLVSDVPVGAFLSGGVDSAAVCALMQRETGEPVQTFSLGFKGLVEVTDETSFAKEVAKYIGCQHTEVLVNDRDVAECFDDIISALDQPSVDGTNTYLVSQAAAQQVKVAVSGLGGDELFAGYHHFAAFKEAARGEAGPVDYIASMLHKARPNRFTVRRAYKAASFEQRLAMMRNLTVPNKLRGQLSGSLAALCGPYTHPALLGSDLSDWDAVSQLSYAECKGYLQNTLLRDNDVMSMAHSLEVRPVLLDHKLAEHALALPAEAKICNGQMKAVLVDAVSDLIPPGCWQRPKKGFELPFATWMNGRLRPRVRDAFFSSEAKEIFDRSYLDRMKNRINKGSIPRSAWAPFVLLSWIKHTSCRL</sequence>
<comment type="catalytic activity">
    <reaction evidence="7">
        <text>L-aspartate + L-glutamine + ATP + H2O = L-asparagine + L-glutamate + AMP + diphosphate + H(+)</text>
        <dbReference type="Rhea" id="RHEA:12228"/>
        <dbReference type="ChEBI" id="CHEBI:15377"/>
        <dbReference type="ChEBI" id="CHEBI:15378"/>
        <dbReference type="ChEBI" id="CHEBI:29985"/>
        <dbReference type="ChEBI" id="CHEBI:29991"/>
        <dbReference type="ChEBI" id="CHEBI:30616"/>
        <dbReference type="ChEBI" id="CHEBI:33019"/>
        <dbReference type="ChEBI" id="CHEBI:58048"/>
        <dbReference type="ChEBI" id="CHEBI:58359"/>
        <dbReference type="ChEBI" id="CHEBI:456215"/>
        <dbReference type="EC" id="6.3.5.4"/>
    </reaction>
</comment>
<comment type="caution">
    <text evidence="9">The sequence shown here is derived from an EMBL/GenBank/DDBJ whole genome shotgun (WGS) entry which is preliminary data.</text>
</comment>
<keyword evidence="9" id="KW-0436">Ligase</keyword>
<evidence type="ECO:0000256" key="3">
    <source>
        <dbReference type="ARBA" id="ARBA00012737"/>
    </source>
</evidence>
<dbReference type="CDD" id="cd01991">
    <property type="entry name" value="Asn_synthase_B_C"/>
    <property type="match status" value="1"/>
</dbReference>
<keyword evidence="5" id="KW-0067">ATP-binding</keyword>
<dbReference type="EC" id="6.3.5.4" evidence="3"/>
<feature type="domain" description="Glutamine amidotransferase type-2" evidence="8">
    <location>
        <begin position="2"/>
        <end position="226"/>
    </location>
</feature>
<dbReference type="PANTHER" id="PTHR43284">
    <property type="entry name" value="ASPARAGINE SYNTHETASE (GLUTAMINE-HYDROLYZING)"/>
    <property type="match status" value="1"/>
</dbReference>
<evidence type="ECO:0000256" key="1">
    <source>
        <dbReference type="ARBA" id="ARBA00005187"/>
    </source>
</evidence>
<evidence type="ECO:0000313" key="10">
    <source>
        <dbReference type="Proteomes" id="UP001556709"/>
    </source>
</evidence>
<keyword evidence="6" id="KW-0315">Glutamine amidotransferase</keyword>
<proteinExistence type="inferred from homology"/>
<dbReference type="InterPro" id="IPR017932">
    <property type="entry name" value="GATase_2_dom"/>
</dbReference>
<dbReference type="GO" id="GO:0004066">
    <property type="term" value="F:asparagine synthase (glutamine-hydrolyzing) activity"/>
    <property type="evidence" value="ECO:0007669"/>
    <property type="project" value="UniProtKB-EC"/>
</dbReference>
<protein>
    <recommendedName>
        <fullName evidence="3">asparagine synthase (glutamine-hydrolyzing)</fullName>
        <ecNumber evidence="3">6.3.5.4</ecNumber>
    </recommendedName>
</protein>
<dbReference type="Gene3D" id="3.40.50.620">
    <property type="entry name" value="HUPs"/>
    <property type="match status" value="1"/>
</dbReference>
<evidence type="ECO:0000256" key="5">
    <source>
        <dbReference type="ARBA" id="ARBA00022840"/>
    </source>
</evidence>
<dbReference type="NCBIfam" id="TIGR01536">
    <property type="entry name" value="asn_synth_AEB"/>
    <property type="match status" value="1"/>
</dbReference>
<dbReference type="RefSeq" id="WP_367959324.1">
    <property type="nucleotide sequence ID" value="NZ_JBAKFK010000003.1"/>
</dbReference>
<evidence type="ECO:0000256" key="7">
    <source>
        <dbReference type="ARBA" id="ARBA00048741"/>
    </source>
</evidence>
<dbReference type="EMBL" id="JBAKFM010000003">
    <property type="protein sequence ID" value="MEX0469372.1"/>
    <property type="molecule type" value="Genomic_DNA"/>
</dbReference>
<dbReference type="Proteomes" id="UP001556709">
    <property type="component" value="Unassembled WGS sequence"/>
</dbReference>
<dbReference type="Pfam" id="PF13537">
    <property type="entry name" value="GATase_7"/>
    <property type="match status" value="1"/>
</dbReference>
<evidence type="ECO:0000256" key="2">
    <source>
        <dbReference type="ARBA" id="ARBA00005752"/>
    </source>
</evidence>
<dbReference type="InterPro" id="IPR029055">
    <property type="entry name" value="Ntn_hydrolases_N"/>
</dbReference>
<dbReference type="PANTHER" id="PTHR43284:SF1">
    <property type="entry name" value="ASPARAGINE SYNTHETASE"/>
    <property type="match status" value="1"/>
</dbReference>
<reference evidence="9 10" key="1">
    <citation type="submission" date="2024-02" db="EMBL/GenBank/DDBJ databases">
        <title>New especies of Spiribacter isolated from saline water.</title>
        <authorList>
            <person name="Leon M.J."/>
            <person name="De La Haba R."/>
            <person name="Sanchez-Porro C."/>
            <person name="Ventosa A."/>
        </authorList>
    </citation>
    <scope>NUCLEOTIDE SEQUENCE [LARGE SCALE GENOMIC DNA]</scope>
    <source>
        <strain evidence="10">ag22IC6-390</strain>
    </source>
</reference>
<keyword evidence="10" id="KW-1185">Reference proteome</keyword>
<dbReference type="InterPro" id="IPR033738">
    <property type="entry name" value="AsnB_N"/>
</dbReference>
<dbReference type="SUPFAM" id="SSF56235">
    <property type="entry name" value="N-terminal nucleophile aminohydrolases (Ntn hydrolases)"/>
    <property type="match status" value="1"/>
</dbReference>
<dbReference type="Pfam" id="PF00733">
    <property type="entry name" value="Asn_synthase"/>
    <property type="match status" value="1"/>
</dbReference>
<evidence type="ECO:0000259" key="8">
    <source>
        <dbReference type="PROSITE" id="PS51278"/>
    </source>
</evidence>
<dbReference type="InterPro" id="IPR001962">
    <property type="entry name" value="Asn_synthase"/>
</dbReference>